<feature type="compositionally biased region" description="Low complexity" evidence="1">
    <location>
        <begin position="686"/>
        <end position="698"/>
    </location>
</feature>
<dbReference type="RefSeq" id="WP_022935439.1">
    <property type="nucleotide sequence ID" value="NZ_CP007154.1"/>
</dbReference>
<protein>
    <submittedName>
        <fullName evidence="3">p97/LppS family protein</fullName>
    </submittedName>
</protein>
<dbReference type="PATRIC" id="fig|743966.3.peg.388"/>
<feature type="compositionally biased region" description="Low complexity" evidence="1">
    <location>
        <begin position="1018"/>
        <end position="1030"/>
    </location>
</feature>
<dbReference type="Proteomes" id="UP000019229">
    <property type="component" value="Chromosome"/>
</dbReference>
<feature type="compositionally biased region" description="Polar residues" evidence="1">
    <location>
        <begin position="1006"/>
        <end position="1017"/>
    </location>
</feature>
<feature type="compositionally biased region" description="Polar residues" evidence="1">
    <location>
        <begin position="791"/>
        <end position="810"/>
    </location>
</feature>
<accession>W5UTE0</accession>
<feature type="compositionally biased region" description="Polar residues" evidence="1">
    <location>
        <begin position="650"/>
        <end position="685"/>
    </location>
</feature>
<evidence type="ECO:0000313" key="4">
    <source>
        <dbReference type="Proteomes" id="UP000019229"/>
    </source>
</evidence>
<evidence type="ECO:0000313" key="3">
    <source>
        <dbReference type="EMBL" id="AHH45391.1"/>
    </source>
</evidence>
<feature type="region of interest" description="Disordered" evidence="1">
    <location>
        <begin position="644"/>
        <end position="708"/>
    </location>
</feature>
<keyword evidence="2" id="KW-0472">Membrane</keyword>
<gene>
    <name evidence="3" type="ORF">MYB_01920</name>
</gene>
<reference evidence="3 4" key="1">
    <citation type="journal article" date="2014" name="Genome Announc.">
        <title>Complete Genome Sequence of Mycoplasma bovoculi Strain M165/69T (ATCC 29104).</title>
        <authorList>
            <person name="Calcutt M.J."/>
            <person name="Foecking M.F."/>
        </authorList>
    </citation>
    <scope>NUCLEOTIDE SEQUENCE [LARGE SCALE GENOMIC DNA]</scope>
    <source>
        <strain evidence="3">M165/69</strain>
    </source>
</reference>
<proteinExistence type="predicted"/>
<feature type="region of interest" description="Disordered" evidence="1">
    <location>
        <begin position="960"/>
        <end position="1053"/>
    </location>
</feature>
<dbReference type="OrthoDB" id="400631at2"/>
<evidence type="ECO:0000256" key="1">
    <source>
        <dbReference type="SAM" id="MobiDB-lite"/>
    </source>
</evidence>
<name>W5UTE0_9BACT</name>
<feature type="region of interest" description="Disordered" evidence="1">
    <location>
        <begin position="791"/>
        <end position="813"/>
    </location>
</feature>
<dbReference type="NCBIfam" id="NF045828">
    <property type="entry name" value="P97_adhes_Nterm"/>
    <property type="match status" value="1"/>
</dbReference>
<dbReference type="EMBL" id="CP007154">
    <property type="protein sequence ID" value="AHH45391.1"/>
    <property type="molecule type" value="Genomic_DNA"/>
</dbReference>
<keyword evidence="2" id="KW-1133">Transmembrane helix</keyword>
<evidence type="ECO:0000256" key="2">
    <source>
        <dbReference type="SAM" id="Phobius"/>
    </source>
</evidence>
<feature type="compositionally biased region" description="Polar residues" evidence="1">
    <location>
        <begin position="967"/>
        <end position="978"/>
    </location>
</feature>
<keyword evidence="4" id="KW-1185">Reference proteome</keyword>
<dbReference type="HOGENOM" id="CLU_285261_0_0_14"/>
<dbReference type="STRING" id="743966.MYB_01920"/>
<dbReference type="eggNOG" id="ENOG5030MIW">
    <property type="taxonomic scope" value="Bacteria"/>
</dbReference>
<feature type="transmembrane region" description="Helical" evidence="2">
    <location>
        <begin position="20"/>
        <end position="44"/>
    </location>
</feature>
<dbReference type="AlphaFoldDB" id="W5UTE0"/>
<sequence length="1053" mass="117037">MAEKSAINKGVHKQKNLKFLIGLAWVTASVLAIGGSVGISYALAQTRVTDYSKITSELEKIAKQVDAVSFRSNKISPFSNFSQLKSEWNQSNDTKKASDFFVLQKFVDGQFINFNLPSSYYVTFSKVTPNDKSQAFDIEFYITTQINGKTFYSKKINTSVLINVESTFFLSNFSSATKILFNDALKPYNSSSDGHKLAKITLASDFVADVNQAKTSKEAIAKINNYFNIEQLINNLLNNSNFFVNFDHKIIKPYSISLEPAFKNNDEIKWLIPSTTATDTFEGYLKLGFNDEAKKLFPKNFNSDLTTTVRFEIANNQTKLSPFISTSDFLGQVNIESPVAKNYYFSNSQIQSLGLKTTADETIEDDSQTNKPAQSRAKEDISKKSLIKVYRELKFKQGQLLNTSDEAKSILNSFLQTDLPINFNELDQASDEVHKRFSYEIDVANIVVGGDATSTYISVPWKILYKSASLNLSKNVTILLRQYEQVPGQPGSYQIKGGVPVVPYIAQISNVVDNTTTKTTSDTTEKKPLKSHQLISYEKIEKLVQDQSYNKLLDLLKDPSQFDYTFVEQPFLNAWISKYQLAKINDFNSQTLLPVHIKDNEYAQVFFDSNLSFGQFANKILQLSEQQNLAYLTHLFNVLNKDNEQKQETTKGNANATSSENGVQNGQTSSSSQVGNSNLQAQNAGTQATQVSSSTTETAETESETTNSQVIKSLKLVQKTFAIDLLDKLIKAVEKEQSQLTASSFAKLFISTYNADDNIKDYDNFARSLRYNIKFDNTKENSKQAIATQVADVSQTTSNTHTTQDSSSQLPKDDKPLELSYHYEFYEVGNPSKIVFKTSEQKLDLMVSSASNKEVENISLAKQVTSNLPAQLHQLVLKNKTLDEFKNKFNGQKMNVLETAKAFQQFFGYQKFMEIQPLLRGLALLYEPNGVSTNFVGETTLKFFLTEIPKEDEEKIVKDVANDPDTPAQSRAQTPPTTAGSPSGNAGGSNAAGSSNNQAGGSTANPTLATQPQATHSQQNGQAQTATQTQPKEPKPIGSSIIVFTVSEAKDGQ</sequence>
<feature type="compositionally biased region" description="Low complexity" evidence="1">
    <location>
        <begin position="979"/>
        <end position="1005"/>
    </location>
</feature>
<keyword evidence="2" id="KW-0812">Transmembrane</keyword>
<dbReference type="InterPro" id="IPR054789">
    <property type="entry name" value="P97_adhes_N"/>
</dbReference>
<organism evidence="3 4">
    <name type="scientific">Mesomycoplasma bovoculi M165/69</name>
    <dbReference type="NCBI Taxonomy" id="743966"/>
    <lineage>
        <taxon>Bacteria</taxon>
        <taxon>Bacillati</taxon>
        <taxon>Mycoplasmatota</taxon>
        <taxon>Mycoplasmoidales</taxon>
        <taxon>Metamycoplasmataceae</taxon>
        <taxon>Mesomycoplasma</taxon>
    </lineage>
</organism>
<dbReference type="KEGG" id="mbc:MYB_01920"/>